<proteinExistence type="predicted"/>
<reference evidence="1 2" key="1">
    <citation type="journal article" date="2018" name="Biotechnol. Biofuels">
        <title>Integrative visual omics of the white-rot fungus Polyporus brumalis exposes the biotechnological potential of its oxidative enzymes for delignifying raw plant biomass.</title>
        <authorList>
            <person name="Miyauchi S."/>
            <person name="Rancon A."/>
            <person name="Drula E."/>
            <person name="Hage H."/>
            <person name="Chaduli D."/>
            <person name="Favel A."/>
            <person name="Grisel S."/>
            <person name="Henrissat B."/>
            <person name="Herpoel-Gimbert I."/>
            <person name="Ruiz-Duenas F.J."/>
            <person name="Chevret D."/>
            <person name="Hainaut M."/>
            <person name="Lin J."/>
            <person name="Wang M."/>
            <person name="Pangilinan J."/>
            <person name="Lipzen A."/>
            <person name="Lesage-Meessen L."/>
            <person name="Navarro D."/>
            <person name="Riley R."/>
            <person name="Grigoriev I.V."/>
            <person name="Zhou S."/>
            <person name="Raouche S."/>
            <person name="Rosso M.N."/>
        </authorList>
    </citation>
    <scope>NUCLEOTIDE SEQUENCE [LARGE SCALE GENOMIC DNA]</scope>
    <source>
        <strain evidence="1 2">BRFM 1820</strain>
    </source>
</reference>
<gene>
    <name evidence="1" type="ORF">OH76DRAFT_1483008</name>
</gene>
<dbReference type="Proteomes" id="UP000256964">
    <property type="component" value="Unassembled WGS sequence"/>
</dbReference>
<organism evidence="1 2">
    <name type="scientific">Lentinus brumalis</name>
    <dbReference type="NCBI Taxonomy" id="2498619"/>
    <lineage>
        <taxon>Eukaryota</taxon>
        <taxon>Fungi</taxon>
        <taxon>Dikarya</taxon>
        <taxon>Basidiomycota</taxon>
        <taxon>Agaricomycotina</taxon>
        <taxon>Agaricomycetes</taxon>
        <taxon>Polyporales</taxon>
        <taxon>Polyporaceae</taxon>
        <taxon>Lentinus</taxon>
    </lineage>
</organism>
<keyword evidence="2" id="KW-1185">Reference proteome</keyword>
<protein>
    <submittedName>
        <fullName evidence="1">Uncharacterized protein</fullName>
    </submittedName>
</protein>
<accession>A0A371DAX4</accession>
<evidence type="ECO:0000313" key="1">
    <source>
        <dbReference type="EMBL" id="RDX49642.1"/>
    </source>
</evidence>
<sequence>MTAALDDAALIFRDATADNSKTYSEYQVPQLRSALMTPSAHYSRCSTARASPGSLEPLSHIDIIGLSKPGLLEPVTVLKAAGLAKCEELLTEASKARFLSPTGLMFATGLVRVKLSYIRTSERISTPARALREVPCERRSTCKNQPWFKSHSEAVLSSSAAVRTPA</sequence>
<dbReference type="EMBL" id="KZ857404">
    <property type="protein sequence ID" value="RDX49642.1"/>
    <property type="molecule type" value="Genomic_DNA"/>
</dbReference>
<evidence type="ECO:0000313" key="2">
    <source>
        <dbReference type="Proteomes" id="UP000256964"/>
    </source>
</evidence>
<dbReference type="AlphaFoldDB" id="A0A371DAX4"/>
<name>A0A371DAX4_9APHY</name>